<dbReference type="InterPro" id="IPR001173">
    <property type="entry name" value="Glyco_trans_2-like"/>
</dbReference>
<gene>
    <name evidence="2" type="ORF">AA2016_5800</name>
</gene>
<geneLocation type="plasmid" evidence="2 3">
    <name>pAA01</name>
</geneLocation>
<accession>A0AAC8YUG5</accession>
<protein>
    <submittedName>
        <fullName evidence="2">Glycosyltransferase</fullName>
    </submittedName>
</protein>
<evidence type="ECO:0000313" key="2">
    <source>
        <dbReference type="EMBL" id="AMS44705.1"/>
    </source>
</evidence>
<dbReference type="Gene3D" id="3.90.550.10">
    <property type="entry name" value="Spore Coat Polysaccharide Biosynthesis Protein SpsA, Chain A"/>
    <property type="match status" value="1"/>
</dbReference>
<proteinExistence type="predicted"/>
<name>A0AAC8YUG5_AMIAI</name>
<evidence type="ECO:0000313" key="3">
    <source>
        <dbReference type="Proteomes" id="UP000075755"/>
    </source>
</evidence>
<feature type="domain" description="Glycosyltransferase 2-like" evidence="1">
    <location>
        <begin position="4"/>
        <end position="173"/>
    </location>
</feature>
<dbReference type="PANTHER" id="PTHR22916:SF3">
    <property type="entry name" value="UDP-GLCNAC:BETAGAL BETA-1,3-N-ACETYLGLUCOSAMINYLTRANSFERASE-LIKE PROTEIN 1"/>
    <property type="match status" value="1"/>
</dbReference>
<dbReference type="Pfam" id="PF00535">
    <property type="entry name" value="Glycos_transf_2"/>
    <property type="match status" value="1"/>
</dbReference>
<dbReference type="EMBL" id="CP015006">
    <property type="protein sequence ID" value="AMS44705.1"/>
    <property type="molecule type" value="Genomic_DNA"/>
</dbReference>
<keyword evidence="2" id="KW-0614">Plasmid</keyword>
<dbReference type="PANTHER" id="PTHR22916">
    <property type="entry name" value="GLYCOSYLTRANSFERASE"/>
    <property type="match status" value="1"/>
</dbReference>
<dbReference type="KEGG" id="aak:AA2016_5800"/>
<dbReference type="GO" id="GO:0016758">
    <property type="term" value="F:hexosyltransferase activity"/>
    <property type="evidence" value="ECO:0007669"/>
    <property type="project" value="UniProtKB-ARBA"/>
</dbReference>
<sequence length="317" mass="35564">MRASMILMTYNHEAFVAEAVRGALEQQCDPIDILISDDASLDQTFEITRLIVADYRGPHRVRLNRNVHNLGIAAHLNRCMELTDSEIVVVAAGDDISLPQRVSRVLETFSATNALLVHSRVREIGRHGEDVEGPFPHDGALFLRSTSAVAAAKSMALYIGATGAWRREVFDRYGILRFPDLYEDLVVGFRAALEERVAFVDEALVKYRVGSGVSSIPQQAMTMNDWRVTRLKTLKRDRAVLEQRTLDARTRDAAAVGSVLDVLAAAIMITDLRIQSYDQPKTTFLLKNTGRLHLALKALISERKRARRAMRTHQWTV</sequence>
<reference evidence="2 3" key="1">
    <citation type="submission" date="2016-03" db="EMBL/GenBank/DDBJ databases">
        <title>Complete genome of Aminobacter aminovorans KCTC 2477.</title>
        <authorList>
            <person name="Kim K.M."/>
        </authorList>
    </citation>
    <scope>NUCLEOTIDE SEQUENCE [LARGE SCALE GENOMIC DNA]</scope>
    <source>
        <strain evidence="2 3">KCTC 2477</strain>
        <plasmid evidence="2 3">pAA01</plasmid>
    </source>
</reference>
<dbReference type="InterPro" id="IPR029044">
    <property type="entry name" value="Nucleotide-diphossugar_trans"/>
</dbReference>
<organism evidence="2 3">
    <name type="scientific">Aminobacter aminovorans</name>
    <name type="common">Chelatobacter heintzii</name>
    <dbReference type="NCBI Taxonomy" id="83263"/>
    <lineage>
        <taxon>Bacteria</taxon>
        <taxon>Pseudomonadati</taxon>
        <taxon>Pseudomonadota</taxon>
        <taxon>Alphaproteobacteria</taxon>
        <taxon>Hyphomicrobiales</taxon>
        <taxon>Phyllobacteriaceae</taxon>
        <taxon>Aminobacter</taxon>
    </lineage>
</organism>
<dbReference type="SUPFAM" id="SSF53448">
    <property type="entry name" value="Nucleotide-diphospho-sugar transferases"/>
    <property type="match status" value="1"/>
</dbReference>
<evidence type="ECO:0000259" key="1">
    <source>
        <dbReference type="Pfam" id="PF00535"/>
    </source>
</evidence>
<dbReference type="Proteomes" id="UP000075755">
    <property type="component" value="Plasmid pAA01"/>
</dbReference>
<dbReference type="AlphaFoldDB" id="A0AAC8YUG5"/>